<feature type="compositionally biased region" description="Low complexity" evidence="1">
    <location>
        <begin position="46"/>
        <end position="55"/>
    </location>
</feature>
<comment type="caution">
    <text evidence="2">The sequence shown here is derived from an EMBL/GenBank/DDBJ whole genome shotgun (WGS) entry which is preliminary data.</text>
</comment>
<dbReference type="Proteomes" id="UP000294772">
    <property type="component" value="Unassembled WGS sequence"/>
</dbReference>
<accession>A0AA46HUH6</accession>
<evidence type="ECO:0000313" key="2">
    <source>
        <dbReference type="EMBL" id="TCP04732.1"/>
    </source>
</evidence>
<protein>
    <submittedName>
        <fullName evidence="2">Uncharacterized protein</fullName>
    </submittedName>
</protein>
<dbReference type="EMBL" id="SLXF01000010">
    <property type="protein sequence ID" value="TCP04732.1"/>
    <property type="molecule type" value="Genomic_DNA"/>
</dbReference>
<evidence type="ECO:0000256" key="1">
    <source>
        <dbReference type="SAM" id="MobiDB-lite"/>
    </source>
</evidence>
<dbReference type="AlphaFoldDB" id="A0AA46HUH6"/>
<gene>
    <name evidence="2" type="ORF">EV676_11014</name>
</gene>
<name>A0AA46HUH6_9BURK</name>
<feature type="region of interest" description="Disordered" evidence="1">
    <location>
        <begin position="34"/>
        <end position="66"/>
    </location>
</feature>
<organism evidence="2 3">
    <name type="scientific">Caldimonas thermodepolymerans</name>
    <dbReference type="NCBI Taxonomy" id="215580"/>
    <lineage>
        <taxon>Bacteria</taxon>
        <taxon>Pseudomonadati</taxon>
        <taxon>Pseudomonadota</taxon>
        <taxon>Betaproteobacteria</taxon>
        <taxon>Burkholderiales</taxon>
        <taxon>Sphaerotilaceae</taxon>
        <taxon>Caldimonas</taxon>
    </lineage>
</organism>
<proteinExistence type="predicted"/>
<sequence>MPLKSSPESLPVGPLPGPARWRLRAAGTACGAWRATPLSPASMPTGAAGRPAGARLRGRLPEQRHL</sequence>
<reference evidence="2 3" key="1">
    <citation type="submission" date="2019-03" db="EMBL/GenBank/DDBJ databases">
        <title>Genomic Encyclopedia of Type Strains, Phase IV (KMG-IV): sequencing the most valuable type-strain genomes for metagenomic binning, comparative biology and taxonomic classification.</title>
        <authorList>
            <person name="Goeker M."/>
        </authorList>
    </citation>
    <scope>NUCLEOTIDE SEQUENCE [LARGE SCALE GENOMIC DNA]</scope>
    <source>
        <strain evidence="2 3">DSM 15264</strain>
    </source>
</reference>
<evidence type="ECO:0000313" key="3">
    <source>
        <dbReference type="Proteomes" id="UP000294772"/>
    </source>
</evidence>